<dbReference type="RefSeq" id="XP_009837164.1">
    <property type="nucleotide sequence ID" value="XM_009838862.1"/>
</dbReference>
<protein>
    <submittedName>
        <fullName evidence="2">Uncharacterized protein</fullName>
    </submittedName>
</protein>
<dbReference type="VEuPathDB" id="FungiDB:H257_11825"/>
<proteinExistence type="predicted"/>
<dbReference type="OrthoDB" id="77143at2759"/>
<gene>
    <name evidence="2" type="ORF">H257_11825</name>
</gene>
<name>W4G2W4_APHAT</name>
<dbReference type="GeneID" id="20813821"/>
<dbReference type="EMBL" id="KI913149">
    <property type="protein sequence ID" value="ETV73288.1"/>
    <property type="molecule type" value="Genomic_DNA"/>
</dbReference>
<dbReference type="AlphaFoldDB" id="W4G2W4"/>
<reference evidence="2" key="1">
    <citation type="submission" date="2013-12" db="EMBL/GenBank/DDBJ databases">
        <title>The Genome Sequence of Aphanomyces astaci APO3.</title>
        <authorList>
            <consortium name="The Broad Institute Genomics Platform"/>
            <person name="Russ C."/>
            <person name="Tyler B."/>
            <person name="van West P."/>
            <person name="Dieguez-Uribeondo J."/>
            <person name="Young S.K."/>
            <person name="Zeng Q."/>
            <person name="Gargeya S."/>
            <person name="Fitzgerald M."/>
            <person name="Abouelleil A."/>
            <person name="Alvarado L."/>
            <person name="Chapman S.B."/>
            <person name="Gainer-Dewar J."/>
            <person name="Goldberg J."/>
            <person name="Griggs A."/>
            <person name="Gujja S."/>
            <person name="Hansen M."/>
            <person name="Howarth C."/>
            <person name="Imamovic A."/>
            <person name="Ireland A."/>
            <person name="Larimer J."/>
            <person name="McCowan C."/>
            <person name="Murphy C."/>
            <person name="Pearson M."/>
            <person name="Poon T.W."/>
            <person name="Priest M."/>
            <person name="Roberts A."/>
            <person name="Saif S."/>
            <person name="Shea T."/>
            <person name="Sykes S."/>
            <person name="Wortman J."/>
            <person name="Nusbaum C."/>
            <person name="Birren B."/>
        </authorList>
    </citation>
    <scope>NUCLEOTIDE SEQUENCE [LARGE SCALE GENOMIC DNA]</scope>
    <source>
        <strain evidence="2">APO3</strain>
    </source>
</reference>
<feature type="region of interest" description="Disordered" evidence="1">
    <location>
        <begin position="98"/>
        <end position="124"/>
    </location>
</feature>
<evidence type="ECO:0000256" key="1">
    <source>
        <dbReference type="SAM" id="MobiDB-lite"/>
    </source>
</evidence>
<evidence type="ECO:0000313" key="2">
    <source>
        <dbReference type="EMBL" id="ETV73288.1"/>
    </source>
</evidence>
<organism evidence="2">
    <name type="scientific">Aphanomyces astaci</name>
    <name type="common">Crayfish plague agent</name>
    <dbReference type="NCBI Taxonomy" id="112090"/>
    <lineage>
        <taxon>Eukaryota</taxon>
        <taxon>Sar</taxon>
        <taxon>Stramenopiles</taxon>
        <taxon>Oomycota</taxon>
        <taxon>Saprolegniomycetes</taxon>
        <taxon>Saprolegniales</taxon>
        <taxon>Verrucalvaceae</taxon>
        <taxon>Aphanomyces</taxon>
    </lineage>
</organism>
<sequence length="475" mass="52019">MMTGQQSGQSSRSFIDDLVDIISEPVLAQTPKDPIPMLSNVKQHLHDGPNDPKAAVAYPCRSVLPAGFWSHVTNPHDSPSTLTTQAPLQHVNMLVPQPADAAPCHDTTQHDKLDQNDQGNDGTTAILYDYPPTVLASLWTKDGSHEQSKQSRWHDHQLPPSAANVVVHGWVESNGEESGVSDSGNFPPQTRTTTTTVDIECNETNAVDIALSQFVHTNVDEKDAEIDRLTKQNECLVHLLRKVTAKVMQNRTDLAFYRNKLRVLMRPVPKPATSEMSVQTHDDDLADEVDGGRPQSADVGSPQIEALTWQLKVASAKILSLSTCLDAAKAQLDADSTSTAALTKKYQAEAVAWKAQLMEAQKEASAHRSTVQSQDALASVLCDYVGRCGIAIDPSMPATKAKALLQPHRVVRRTHKVVADGLYDQLTDSMTRELAFLSKLDAFDPTDSTACHSLLNRRQHHRGGSTHDDYVRVNC</sequence>
<accession>W4G2W4</accession>